<dbReference type="RefSeq" id="WP_147579925.1">
    <property type="nucleotide sequence ID" value="NZ_JAOQJR010000003.1"/>
</dbReference>
<reference evidence="3 4" key="1">
    <citation type="journal article" date="2021" name="ISME Commun">
        <title>Automated analysis of genomic sequences facilitates high-throughput and comprehensive description of bacteria.</title>
        <authorList>
            <person name="Hitch T.C.A."/>
        </authorList>
    </citation>
    <scope>NUCLEOTIDE SEQUENCE [LARGE SCALE GENOMIC DNA]</scope>
    <source>
        <strain evidence="3 4">H4_15</strain>
    </source>
</reference>
<evidence type="ECO:0000313" key="4">
    <source>
        <dbReference type="Proteomes" id="UP001208364"/>
    </source>
</evidence>
<keyword evidence="4" id="KW-1185">Reference proteome</keyword>
<comment type="caution">
    <text evidence="3">The sequence shown here is derived from an EMBL/GenBank/DDBJ whole genome shotgun (WGS) entry which is preliminary data.</text>
</comment>
<feature type="domain" description="DUF218" evidence="2">
    <location>
        <begin position="102"/>
        <end position="227"/>
    </location>
</feature>
<accession>A0ABT2SSX8</accession>
<dbReference type="InterPro" id="IPR014729">
    <property type="entry name" value="Rossmann-like_a/b/a_fold"/>
</dbReference>
<dbReference type="Proteomes" id="UP001208364">
    <property type="component" value="Unassembled WGS sequence"/>
</dbReference>
<dbReference type="PANTHER" id="PTHR30336:SF4">
    <property type="entry name" value="ENVELOPE BIOGENESIS FACTOR ELYC"/>
    <property type="match status" value="1"/>
</dbReference>
<gene>
    <name evidence="3" type="ORF">OCV55_04455</name>
</gene>
<feature type="chain" id="PRO_5046349835" evidence="1">
    <location>
        <begin position="24"/>
        <end position="281"/>
    </location>
</feature>
<dbReference type="PANTHER" id="PTHR30336">
    <property type="entry name" value="INNER MEMBRANE PROTEIN, PROBABLE PERMEASE"/>
    <property type="match status" value="1"/>
</dbReference>
<dbReference type="EMBL" id="JAOQJR010000003">
    <property type="protein sequence ID" value="MCU6737929.1"/>
    <property type="molecule type" value="Genomic_DNA"/>
</dbReference>
<dbReference type="Pfam" id="PF02698">
    <property type="entry name" value="DUF218"/>
    <property type="match status" value="1"/>
</dbReference>
<proteinExistence type="predicted"/>
<name>A0ABT2SSX8_9FIRM</name>
<protein>
    <submittedName>
        <fullName evidence="3">YdcF family protein</fullName>
    </submittedName>
</protein>
<dbReference type="Gene3D" id="3.40.50.620">
    <property type="entry name" value="HUPs"/>
    <property type="match status" value="1"/>
</dbReference>
<evidence type="ECO:0000313" key="3">
    <source>
        <dbReference type="EMBL" id="MCU6737929.1"/>
    </source>
</evidence>
<sequence length="281" mass="31758">MKKIYKLLICVLVLTMFTGCSQATSKRNAKEIIEDMILYYGTYESKSKDKVNDLLEELEDVDSSKAKQWDEIMKYWQTNHEKLEINNDILPDGLDNSNKLCIVVLGYQLNDDGTMQDELIGRLKVALDSANKYPNAYVACTGGGTAKNNSNVTEADQMAQWLIDNGLNKDRLIIENKSSSTVENAKFTYNILRKKYIDIDKIAIVTSDYHIERGSLLYKAQLVLSAAKNNDKSIQIVSNAAYQAHKDSEPFLWQAGGLCEILGDVKLANKIYDEKYTKPKL</sequence>
<evidence type="ECO:0000256" key="1">
    <source>
        <dbReference type="SAM" id="SignalP"/>
    </source>
</evidence>
<dbReference type="CDD" id="cd06259">
    <property type="entry name" value="YdcF-like"/>
    <property type="match status" value="1"/>
</dbReference>
<dbReference type="InterPro" id="IPR003848">
    <property type="entry name" value="DUF218"/>
</dbReference>
<evidence type="ECO:0000259" key="2">
    <source>
        <dbReference type="Pfam" id="PF02698"/>
    </source>
</evidence>
<organism evidence="3 4">
    <name type="scientific">[Clostridium] ammoniilyticum</name>
    <dbReference type="NCBI Taxonomy" id="2981784"/>
    <lineage>
        <taxon>Bacteria</taxon>
        <taxon>Bacillati</taxon>
        <taxon>Bacillota</taxon>
        <taxon>Erysipelotrichia</taxon>
        <taxon>Erysipelotrichales</taxon>
        <taxon>Coprobacillaceae</taxon>
        <taxon>Faecalibacillus</taxon>
    </lineage>
</organism>
<feature type="signal peptide" evidence="1">
    <location>
        <begin position="1"/>
        <end position="23"/>
    </location>
</feature>
<dbReference type="InterPro" id="IPR051599">
    <property type="entry name" value="Cell_Envelope_Assoc"/>
</dbReference>
<dbReference type="PROSITE" id="PS51257">
    <property type="entry name" value="PROKAR_LIPOPROTEIN"/>
    <property type="match status" value="1"/>
</dbReference>
<keyword evidence="1" id="KW-0732">Signal</keyword>